<reference evidence="1" key="2">
    <citation type="submission" date="2022-01" db="EMBL/GenBank/DDBJ databases">
        <authorList>
            <person name="Yamashiro T."/>
            <person name="Shiraishi A."/>
            <person name="Satake H."/>
            <person name="Nakayama K."/>
        </authorList>
    </citation>
    <scope>NUCLEOTIDE SEQUENCE</scope>
</reference>
<evidence type="ECO:0000313" key="1">
    <source>
        <dbReference type="EMBL" id="GJS91322.1"/>
    </source>
</evidence>
<organism evidence="1 2">
    <name type="scientific">Tanacetum coccineum</name>
    <dbReference type="NCBI Taxonomy" id="301880"/>
    <lineage>
        <taxon>Eukaryota</taxon>
        <taxon>Viridiplantae</taxon>
        <taxon>Streptophyta</taxon>
        <taxon>Embryophyta</taxon>
        <taxon>Tracheophyta</taxon>
        <taxon>Spermatophyta</taxon>
        <taxon>Magnoliopsida</taxon>
        <taxon>eudicotyledons</taxon>
        <taxon>Gunneridae</taxon>
        <taxon>Pentapetalae</taxon>
        <taxon>asterids</taxon>
        <taxon>campanulids</taxon>
        <taxon>Asterales</taxon>
        <taxon>Asteraceae</taxon>
        <taxon>Asteroideae</taxon>
        <taxon>Anthemideae</taxon>
        <taxon>Anthemidinae</taxon>
        <taxon>Tanacetum</taxon>
    </lineage>
</organism>
<name>A0ABQ4ZN82_9ASTR</name>
<gene>
    <name evidence="1" type="ORF">Tco_0773958</name>
</gene>
<reference evidence="1" key="1">
    <citation type="journal article" date="2022" name="Int. J. Mol. Sci.">
        <title>Draft Genome of Tanacetum Coccineum: Genomic Comparison of Closely Related Tanacetum-Family Plants.</title>
        <authorList>
            <person name="Yamashiro T."/>
            <person name="Shiraishi A."/>
            <person name="Nakayama K."/>
            <person name="Satake H."/>
        </authorList>
    </citation>
    <scope>NUCLEOTIDE SEQUENCE</scope>
</reference>
<comment type="caution">
    <text evidence="1">The sequence shown here is derived from an EMBL/GenBank/DDBJ whole genome shotgun (WGS) entry which is preliminary data.</text>
</comment>
<dbReference type="EMBL" id="BQNB010011496">
    <property type="protein sequence ID" value="GJS91322.1"/>
    <property type="molecule type" value="Genomic_DNA"/>
</dbReference>
<protein>
    <recommendedName>
        <fullName evidence="3">LAGLIDADG homing endonuclease</fullName>
    </recommendedName>
</protein>
<keyword evidence="2" id="KW-1185">Reference proteome</keyword>
<proteinExistence type="predicted"/>
<accession>A0ABQ4ZN82</accession>
<evidence type="ECO:0008006" key="3">
    <source>
        <dbReference type="Google" id="ProtNLM"/>
    </source>
</evidence>
<dbReference type="Proteomes" id="UP001151760">
    <property type="component" value="Unassembled WGS sequence"/>
</dbReference>
<evidence type="ECO:0000313" key="2">
    <source>
        <dbReference type="Proteomes" id="UP001151760"/>
    </source>
</evidence>
<sequence length="102" mass="11520">MPTLEAQSFACVLSILKSIDIVVKFFVNGKGRSGLKFIVSPPSNRSYQDALQMVLKKFFTVFTLNYPNQSSEKDDNSRIRVVLADVNPRVEFAKKMSRFVGL</sequence>